<dbReference type="GeneID" id="85322317"/>
<gene>
    <name evidence="2" type="ORF">B0T26DRAFT_669423</name>
</gene>
<organism evidence="2 3">
    <name type="scientific">Lasiosphaeria miniovina</name>
    <dbReference type="NCBI Taxonomy" id="1954250"/>
    <lineage>
        <taxon>Eukaryota</taxon>
        <taxon>Fungi</taxon>
        <taxon>Dikarya</taxon>
        <taxon>Ascomycota</taxon>
        <taxon>Pezizomycotina</taxon>
        <taxon>Sordariomycetes</taxon>
        <taxon>Sordariomycetidae</taxon>
        <taxon>Sordariales</taxon>
        <taxon>Lasiosphaeriaceae</taxon>
        <taxon>Lasiosphaeria</taxon>
    </lineage>
</organism>
<comment type="caution">
    <text evidence="2">The sequence shown here is derived from an EMBL/GenBank/DDBJ whole genome shotgun (WGS) entry which is preliminary data.</text>
</comment>
<sequence length="258" mass="28563">MESVHNTKVDIKEDTEAETKEETKEDTKEYTEEPKQPKAPGNQNKTESSAYSYSYSYSLQATPRQHASANTITVAQNSRPQASVLQPQPTANAITVAQTPRQQAPVLPAVAAVPADASTVVQTSRQQVPALPDVPAVAPNRILPPAIRRRRGIRRLAISQDREMADPEKYRMMVTNVTFVAVQTMLEILKKYKGMKEYEDMDFVFSEDYASYLVDQALYTVLNLAPANARLLAPDGGPQYGGILKDVVGEYMKSVLDD</sequence>
<dbReference type="Proteomes" id="UP001172101">
    <property type="component" value="Unassembled WGS sequence"/>
</dbReference>
<evidence type="ECO:0000313" key="3">
    <source>
        <dbReference type="Proteomes" id="UP001172101"/>
    </source>
</evidence>
<dbReference type="RefSeq" id="XP_060301839.1">
    <property type="nucleotide sequence ID" value="XM_060439047.1"/>
</dbReference>
<evidence type="ECO:0000313" key="2">
    <source>
        <dbReference type="EMBL" id="KAK0732962.1"/>
    </source>
</evidence>
<keyword evidence="3" id="KW-1185">Reference proteome</keyword>
<feature type="compositionally biased region" description="Basic and acidic residues" evidence="1">
    <location>
        <begin position="1"/>
        <end position="36"/>
    </location>
</feature>
<protein>
    <submittedName>
        <fullName evidence="2">Uncharacterized protein</fullName>
    </submittedName>
</protein>
<name>A0AA40BEV0_9PEZI</name>
<evidence type="ECO:0000256" key="1">
    <source>
        <dbReference type="SAM" id="MobiDB-lite"/>
    </source>
</evidence>
<accession>A0AA40BEV0</accession>
<proteinExistence type="predicted"/>
<dbReference type="EMBL" id="JAUIRO010000001">
    <property type="protein sequence ID" value="KAK0732962.1"/>
    <property type="molecule type" value="Genomic_DNA"/>
</dbReference>
<dbReference type="AlphaFoldDB" id="A0AA40BEV0"/>
<feature type="region of interest" description="Disordered" evidence="1">
    <location>
        <begin position="1"/>
        <end position="48"/>
    </location>
</feature>
<reference evidence="2" key="1">
    <citation type="submission" date="2023-06" db="EMBL/GenBank/DDBJ databases">
        <title>Genome-scale phylogeny and comparative genomics of the fungal order Sordariales.</title>
        <authorList>
            <consortium name="Lawrence Berkeley National Laboratory"/>
            <person name="Hensen N."/>
            <person name="Bonometti L."/>
            <person name="Westerberg I."/>
            <person name="Brannstrom I.O."/>
            <person name="Guillou S."/>
            <person name="Cros-Aarteil S."/>
            <person name="Calhoun S."/>
            <person name="Haridas S."/>
            <person name="Kuo A."/>
            <person name="Mondo S."/>
            <person name="Pangilinan J."/>
            <person name="Riley R."/>
            <person name="LaButti K."/>
            <person name="Andreopoulos B."/>
            <person name="Lipzen A."/>
            <person name="Chen C."/>
            <person name="Yanf M."/>
            <person name="Daum C."/>
            <person name="Ng V."/>
            <person name="Clum A."/>
            <person name="Steindorff A."/>
            <person name="Ohm R."/>
            <person name="Martin F."/>
            <person name="Silar P."/>
            <person name="Natvig D."/>
            <person name="Lalanne C."/>
            <person name="Gautier V."/>
            <person name="Ament-velasquez S.L."/>
            <person name="Kruys A."/>
            <person name="Hutchinson M.I."/>
            <person name="Powell A.J."/>
            <person name="Barry K."/>
            <person name="Miller A.N."/>
            <person name="Grigoriev I.V."/>
            <person name="Debuchy R."/>
            <person name="Gladieux P."/>
            <person name="Thoren M.H."/>
            <person name="Johannesson H."/>
        </authorList>
    </citation>
    <scope>NUCLEOTIDE SEQUENCE</scope>
    <source>
        <strain evidence="2">SMH2392-1A</strain>
    </source>
</reference>